<dbReference type="CDD" id="cd07178">
    <property type="entry name" value="terB_like_YebE"/>
    <property type="match status" value="1"/>
</dbReference>
<evidence type="ECO:0000313" key="2">
    <source>
        <dbReference type="Proteomes" id="UP000536534"/>
    </source>
</evidence>
<reference evidence="1 2" key="1">
    <citation type="journal article" date="2020" name="Biotechnol. Biofuels">
        <title>New insights from the biogas microbiome by comprehensive genome-resolved metagenomics of nearly 1600 species originating from multiple anaerobic digesters.</title>
        <authorList>
            <person name="Campanaro S."/>
            <person name="Treu L."/>
            <person name="Rodriguez-R L.M."/>
            <person name="Kovalovszki A."/>
            <person name="Ziels R.M."/>
            <person name="Maus I."/>
            <person name="Zhu X."/>
            <person name="Kougias P.G."/>
            <person name="Basile A."/>
            <person name="Luo G."/>
            <person name="Schluter A."/>
            <person name="Konstantinidis K.T."/>
            <person name="Angelidaki I."/>
        </authorList>
    </citation>
    <scope>NUCLEOTIDE SEQUENCE [LARGE SCALE GENOMIC DNA]</scope>
    <source>
        <strain evidence="1">AS06rmzACSIP_256</strain>
    </source>
</reference>
<comment type="caution">
    <text evidence="1">The sequence shown here is derived from an EMBL/GenBank/DDBJ whole genome shotgun (WGS) entry which is preliminary data.</text>
</comment>
<evidence type="ECO:0000313" key="1">
    <source>
        <dbReference type="EMBL" id="NLF53763.1"/>
    </source>
</evidence>
<dbReference type="Pfam" id="PF04391">
    <property type="entry name" value="DUF533"/>
    <property type="match status" value="1"/>
</dbReference>
<name>A0A7X7LV45_9RHOO</name>
<sequence>MNLGNILGQLLQGGMASQSRSRLEHAAGAQGAGGLGDLLGAVLGGGASRSSSSGGLGDLLGGVLGGQSGGARSTGGLGDLLGGALGGGAGGRPEATGGGLGDLLGGLLGGGASTGSSSARSSALGKTGMAILATIAMAALKNRMTGGARSANLTPELQQEASRLTTPGAEELVLRAMISAAKADSKVDEAEVQRLVGRIDDDGVSAEEKEFLMQELRKPLDIRALVADVNSPALAAEVYAASLLAIDVDTQAEADYLRTLAAELGLDDETVAQIHELTGAPRI</sequence>
<dbReference type="AlphaFoldDB" id="A0A7X7LV45"/>
<gene>
    <name evidence="1" type="ORF">GX576_05070</name>
</gene>
<dbReference type="Gene3D" id="1.10.3680.10">
    <property type="entry name" value="TerB-like"/>
    <property type="match status" value="1"/>
</dbReference>
<dbReference type="Proteomes" id="UP000536534">
    <property type="component" value="Unassembled WGS sequence"/>
</dbReference>
<dbReference type="EMBL" id="JAAYYV010000132">
    <property type="protein sequence ID" value="NLF53763.1"/>
    <property type="molecule type" value="Genomic_DNA"/>
</dbReference>
<organism evidence="1 2">
    <name type="scientific">Thauera phenolivorans</name>
    <dbReference type="NCBI Taxonomy" id="1792543"/>
    <lineage>
        <taxon>Bacteria</taxon>
        <taxon>Pseudomonadati</taxon>
        <taxon>Pseudomonadota</taxon>
        <taxon>Betaproteobacteria</taxon>
        <taxon>Rhodocyclales</taxon>
        <taxon>Zoogloeaceae</taxon>
        <taxon>Thauera</taxon>
    </lineage>
</organism>
<proteinExistence type="predicted"/>
<protein>
    <submittedName>
        <fullName evidence="1">Tellurite resistance TerB family protein</fullName>
    </submittedName>
</protein>
<dbReference type="InterPro" id="IPR029024">
    <property type="entry name" value="TerB-like"/>
</dbReference>
<accession>A0A7X7LV45</accession>
<dbReference type="InterPro" id="IPR007486">
    <property type="entry name" value="YebE"/>
</dbReference>
<dbReference type="SUPFAM" id="SSF158682">
    <property type="entry name" value="TerB-like"/>
    <property type="match status" value="1"/>
</dbReference>